<name>W7XF14_TETTS</name>
<dbReference type="RefSeq" id="XP_012656118.1">
    <property type="nucleotide sequence ID" value="XM_012800664.1"/>
</dbReference>
<accession>W7XF14</accession>
<dbReference type="AlphaFoldDB" id="W7XF14"/>
<sequence length="167" mass="19963">MLVNYIKIQQKNQKLNLYQIQRRKQESNISLLYFLQFLLIVKKILYALQQQVMTSRNTTSSEQRFRRAKFIFDDLEKFIVMDVFLKVALDDLKFSFSKILNLDFFGKRFIYQFQITPTSGNQTDKVEIDLDASKLLEEQDCIKKFIEDSQNQNKEMQFKVKFEDIGA</sequence>
<keyword evidence="2" id="KW-1185">Reference proteome</keyword>
<organism evidence="1 2">
    <name type="scientific">Tetrahymena thermophila (strain SB210)</name>
    <dbReference type="NCBI Taxonomy" id="312017"/>
    <lineage>
        <taxon>Eukaryota</taxon>
        <taxon>Sar</taxon>
        <taxon>Alveolata</taxon>
        <taxon>Ciliophora</taxon>
        <taxon>Intramacronucleata</taxon>
        <taxon>Oligohymenophorea</taxon>
        <taxon>Hymenostomatida</taxon>
        <taxon>Tetrahymenina</taxon>
        <taxon>Tetrahymenidae</taxon>
        <taxon>Tetrahymena</taxon>
    </lineage>
</organism>
<dbReference type="EMBL" id="GG662308">
    <property type="protein sequence ID" value="EWS71344.1"/>
    <property type="molecule type" value="Genomic_DNA"/>
</dbReference>
<reference evidence="2" key="1">
    <citation type="journal article" date="2006" name="PLoS Biol.">
        <title>Macronuclear genome sequence of the ciliate Tetrahymena thermophila, a model eukaryote.</title>
        <authorList>
            <person name="Eisen J.A."/>
            <person name="Coyne R.S."/>
            <person name="Wu M."/>
            <person name="Wu D."/>
            <person name="Thiagarajan M."/>
            <person name="Wortman J.R."/>
            <person name="Badger J.H."/>
            <person name="Ren Q."/>
            <person name="Amedeo P."/>
            <person name="Jones K.M."/>
            <person name="Tallon L.J."/>
            <person name="Delcher A.L."/>
            <person name="Salzberg S.L."/>
            <person name="Silva J.C."/>
            <person name="Haas B.J."/>
            <person name="Majoros W.H."/>
            <person name="Farzad M."/>
            <person name="Carlton J.M."/>
            <person name="Smith R.K. Jr."/>
            <person name="Garg J."/>
            <person name="Pearlman R.E."/>
            <person name="Karrer K.M."/>
            <person name="Sun L."/>
            <person name="Manning G."/>
            <person name="Elde N.C."/>
            <person name="Turkewitz A.P."/>
            <person name="Asai D.J."/>
            <person name="Wilkes D.E."/>
            <person name="Wang Y."/>
            <person name="Cai H."/>
            <person name="Collins K."/>
            <person name="Stewart B.A."/>
            <person name="Lee S.R."/>
            <person name="Wilamowska K."/>
            <person name="Weinberg Z."/>
            <person name="Ruzzo W.L."/>
            <person name="Wloga D."/>
            <person name="Gaertig J."/>
            <person name="Frankel J."/>
            <person name="Tsao C.-C."/>
            <person name="Gorovsky M.A."/>
            <person name="Keeling P.J."/>
            <person name="Waller R.F."/>
            <person name="Patron N.J."/>
            <person name="Cherry J.M."/>
            <person name="Stover N.A."/>
            <person name="Krieger C.J."/>
            <person name="del Toro C."/>
            <person name="Ryder H.F."/>
            <person name="Williamson S.C."/>
            <person name="Barbeau R.A."/>
            <person name="Hamilton E.P."/>
            <person name="Orias E."/>
        </authorList>
    </citation>
    <scope>NUCLEOTIDE SEQUENCE [LARGE SCALE GENOMIC DNA]</scope>
    <source>
        <strain evidence="2">SB210</strain>
    </source>
</reference>
<dbReference type="KEGG" id="tet:TTHERM_000670189"/>
<dbReference type="eggNOG" id="KOG1716">
    <property type="taxonomic scope" value="Eukaryota"/>
</dbReference>
<dbReference type="Proteomes" id="UP000009168">
    <property type="component" value="Unassembled WGS sequence"/>
</dbReference>
<proteinExistence type="predicted"/>
<dbReference type="OrthoDB" id="295796at2759"/>
<dbReference type="InParanoid" id="W7XF14"/>
<evidence type="ECO:0000313" key="2">
    <source>
        <dbReference type="Proteomes" id="UP000009168"/>
    </source>
</evidence>
<protein>
    <submittedName>
        <fullName evidence="1">Uncharacterized protein</fullName>
    </submittedName>
</protein>
<gene>
    <name evidence="1" type="ORF">TTHERM_000670189</name>
</gene>
<dbReference type="GeneID" id="24440120"/>
<evidence type="ECO:0000313" key="1">
    <source>
        <dbReference type="EMBL" id="EWS71344.1"/>
    </source>
</evidence>